<accession>A0A9J5XQR8</accession>
<dbReference type="EMBL" id="JACXVP010000008">
    <property type="protein sequence ID" value="KAG5590141.1"/>
    <property type="molecule type" value="Genomic_DNA"/>
</dbReference>
<keyword evidence="2" id="KW-1185">Reference proteome</keyword>
<comment type="caution">
    <text evidence="1">The sequence shown here is derived from an EMBL/GenBank/DDBJ whole genome shotgun (WGS) entry which is preliminary data.</text>
</comment>
<evidence type="ECO:0000313" key="2">
    <source>
        <dbReference type="Proteomes" id="UP000824120"/>
    </source>
</evidence>
<dbReference type="OrthoDB" id="692019at2759"/>
<dbReference type="AlphaFoldDB" id="A0A9J5XQR8"/>
<evidence type="ECO:0000313" key="1">
    <source>
        <dbReference type="EMBL" id="KAG5590141.1"/>
    </source>
</evidence>
<protein>
    <submittedName>
        <fullName evidence="1">Uncharacterized protein</fullName>
    </submittedName>
</protein>
<name>A0A9J5XQR8_SOLCO</name>
<organism evidence="1 2">
    <name type="scientific">Solanum commersonii</name>
    <name type="common">Commerson's wild potato</name>
    <name type="synonym">Commerson's nightshade</name>
    <dbReference type="NCBI Taxonomy" id="4109"/>
    <lineage>
        <taxon>Eukaryota</taxon>
        <taxon>Viridiplantae</taxon>
        <taxon>Streptophyta</taxon>
        <taxon>Embryophyta</taxon>
        <taxon>Tracheophyta</taxon>
        <taxon>Spermatophyta</taxon>
        <taxon>Magnoliopsida</taxon>
        <taxon>eudicotyledons</taxon>
        <taxon>Gunneridae</taxon>
        <taxon>Pentapetalae</taxon>
        <taxon>asterids</taxon>
        <taxon>lamiids</taxon>
        <taxon>Solanales</taxon>
        <taxon>Solanaceae</taxon>
        <taxon>Solanoideae</taxon>
        <taxon>Solaneae</taxon>
        <taxon>Solanum</taxon>
    </lineage>
</organism>
<reference evidence="1 2" key="1">
    <citation type="submission" date="2020-09" db="EMBL/GenBank/DDBJ databases">
        <title>De no assembly of potato wild relative species, Solanum commersonii.</title>
        <authorList>
            <person name="Cho K."/>
        </authorList>
    </citation>
    <scope>NUCLEOTIDE SEQUENCE [LARGE SCALE GENOMIC DNA]</scope>
    <source>
        <strain evidence="1">LZ3.2</strain>
        <tissue evidence="1">Leaf</tissue>
    </source>
</reference>
<proteinExistence type="predicted"/>
<gene>
    <name evidence="1" type="ORF">H5410_040655</name>
</gene>
<dbReference type="Proteomes" id="UP000824120">
    <property type="component" value="Chromosome 8"/>
</dbReference>
<sequence length="102" mass="11258">MSCVVIGDSNWASTNVHLVVGLHILLVEKKGVFMITHTTRDNNNNNIPSEIPLGGVWGGMINERMSNNERSTDQPPHSVAWEDDVYSKVLGNKKSGYVHGLE</sequence>